<gene>
    <name evidence="8" type="ORF">ABID43_001737</name>
</gene>
<evidence type="ECO:0000256" key="1">
    <source>
        <dbReference type="ARBA" id="ARBA00004370"/>
    </source>
</evidence>
<proteinExistence type="inferred from homology"/>
<dbReference type="Pfam" id="PF02104">
    <property type="entry name" value="SURF1"/>
    <property type="match status" value="1"/>
</dbReference>
<dbReference type="EMBL" id="JBEPMM010000003">
    <property type="protein sequence ID" value="MET3692206.1"/>
    <property type="molecule type" value="Genomic_DNA"/>
</dbReference>
<evidence type="ECO:0000256" key="7">
    <source>
        <dbReference type="SAM" id="MobiDB-lite"/>
    </source>
</evidence>
<keyword evidence="5 6" id="KW-0472">Membrane</keyword>
<comment type="similarity">
    <text evidence="2 6">Belongs to the SURF1 family.</text>
</comment>
<protein>
    <recommendedName>
        <fullName evidence="6">SURF1-like protein</fullName>
    </recommendedName>
</protein>
<evidence type="ECO:0000313" key="9">
    <source>
        <dbReference type="Proteomes" id="UP001549145"/>
    </source>
</evidence>
<name>A0ABV2L618_9HYPH</name>
<dbReference type="PROSITE" id="PS50895">
    <property type="entry name" value="SURF1"/>
    <property type="match status" value="1"/>
</dbReference>
<evidence type="ECO:0000313" key="8">
    <source>
        <dbReference type="EMBL" id="MET3692206.1"/>
    </source>
</evidence>
<keyword evidence="9" id="KW-1185">Reference proteome</keyword>
<evidence type="ECO:0000256" key="6">
    <source>
        <dbReference type="RuleBase" id="RU363076"/>
    </source>
</evidence>
<comment type="caution">
    <text evidence="8">The sequence shown here is derived from an EMBL/GenBank/DDBJ whole genome shotgun (WGS) entry which is preliminary data.</text>
</comment>
<sequence>MRGGGTTRRPSGAGLVILGILGLALVAGLTALGTWQVQRRAWKHALIAQVEGRIHADPAEAPGPAEWTGLTPEADAYRRVRATGRLRHDRETLVQAVTDLGGGFWVMTPLERADGTILLINRGFVPADRRDPASRPEPGGTGPTTVTGLLRLSEPGGGFLRKNDPAGGRWYSRDVAAIAEARGLTRAAPYFIDADATPNPGGWPVGGLTIVAFPDNHLVYAITWYVLALMVAGALVYTLSDARRAKRRATP</sequence>
<feature type="transmembrane region" description="Helical" evidence="6">
    <location>
        <begin position="12"/>
        <end position="35"/>
    </location>
</feature>
<feature type="transmembrane region" description="Helical" evidence="6">
    <location>
        <begin position="218"/>
        <end position="239"/>
    </location>
</feature>
<dbReference type="InterPro" id="IPR002994">
    <property type="entry name" value="Surf1/Shy1"/>
</dbReference>
<keyword evidence="6" id="KW-1003">Cell membrane</keyword>
<dbReference type="CDD" id="cd06662">
    <property type="entry name" value="SURF1"/>
    <property type="match status" value="1"/>
</dbReference>
<keyword evidence="3 6" id="KW-0812">Transmembrane</keyword>
<keyword evidence="4 6" id="KW-1133">Transmembrane helix</keyword>
<evidence type="ECO:0000256" key="4">
    <source>
        <dbReference type="ARBA" id="ARBA00022989"/>
    </source>
</evidence>
<dbReference type="Proteomes" id="UP001549145">
    <property type="component" value="Unassembled WGS sequence"/>
</dbReference>
<evidence type="ECO:0000256" key="3">
    <source>
        <dbReference type="ARBA" id="ARBA00022692"/>
    </source>
</evidence>
<evidence type="ECO:0000256" key="5">
    <source>
        <dbReference type="ARBA" id="ARBA00023136"/>
    </source>
</evidence>
<evidence type="ECO:0000256" key="2">
    <source>
        <dbReference type="ARBA" id="ARBA00007165"/>
    </source>
</evidence>
<reference evidence="8 9" key="1">
    <citation type="submission" date="2024-06" db="EMBL/GenBank/DDBJ databases">
        <title>Genomic Encyclopedia of Type Strains, Phase IV (KMG-IV): sequencing the most valuable type-strain genomes for metagenomic binning, comparative biology and taxonomic classification.</title>
        <authorList>
            <person name="Goeker M."/>
        </authorList>
    </citation>
    <scope>NUCLEOTIDE SEQUENCE [LARGE SCALE GENOMIC DNA]</scope>
    <source>
        <strain evidence="8 9">DSM 21331</strain>
    </source>
</reference>
<dbReference type="RefSeq" id="WP_238278256.1">
    <property type="nucleotide sequence ID" value="NZ_BPQL01000033.1"/>
</dbReference>
<feature type="region of interest" description="Disordered" evidence="7">
    <location>
        <begin position="128"/>
        <end position="148"/>
    </location>
</feature>
<dbReference type="PANTHER" id="PTHR23427">
    <property type="entry name" value="SURFEIT LOCUS PROTEIN"/>
    <property type="match status" value="1"/>
</dbReference>
<dbReference type="InterPro" id="IPR045214">
    <property type="entry name" value="Surf1/Surf4"/>
</dbReference>
<comment type="subcellular location">
    <subcellularLocation>
        <location evidence="6">Cell membrane</location>
        <topology evidence="6">Multi-pass membrane protein</topology>
    </subcellularLocation>
    <subcellularLocation>
        <location evidence="1">Membrane</location>
    </subcellularLocation>
</comment>
<dbReference type="PANTHER" id="PTHR23427:SF2">
    <property type="entry name" value="SURFEIT LOCUS PROTEIN 1"/>
    <property type="match status" value="1"/>
</dbReference>
<organism evidence="8 9">
    <name type="scientific">Methylobacterium goesingense</name>
    <dbReference type="NCBI Taxonomy" id="243690"/>
    <lineage>
        <taxon>Bacteria</taxon>
        <taxon>Pseudomonadati</taxon>
        <taxon>Pseudomonadota</taxon>
        <taxon>Alphaproteobacteria</taxon>
        <taxon>Hyphomicrobiales</taxon>
        <taxon>Methylobacteriaceae</taxon>
        <taxon>Methylobacterium</taxon>
    </lineage>
</organism>
<accession>A0ABV2L618</accession>